<dbReference type="EMBL" id="KB908526">
    <property type="protein sequence ID" value="EOA89014.1"/>
    <property type="molecule type" value="Genomic_DNA"/>
</dbReference>
<feature type="domain" description="Heterokaryon incompatibility" evidence="1">
    <location>
        <begin position="198"/>
        <end position="376"/>
    </location>
</feature>
<keyword evidence="3" id="KW-1185">Reference proteome</keyword>
<dbReference type="AlphaFoldDB" id="R0KIH4"/>
<dbReference type="RefSeq" id="XP_008023340.1">
    <property type="nucleotide sequence ID" value="XM_008025149.1"/>
</dbReference>
<gene>
    <name evidence="2" type="ORF">SETTUDRAFT_38324</name>
</gene>
<evidence type="ECO:0000313" key="2">
    <source>
        <dbReference type="EMBL" id="EOA89014.1"/>
    </source>
</evidence>
<dbReference type="Pfam" id="PF06985">
    <property type="entry name" value="HET"/>
    <property type="match status" value="1"/>
</dbReference>
<dbReference type="OrthoDB" id="5362512at2759"/>
<proteinExistence type="predicted"/>
<organism evidence="2 3">
    <name type="scientific">Exserohilum turcicum (strain 28A)</name>
    <name type="common">Northern leaf blight fungus</name>
    <name type="synonym">Setosphaeria turcica</name>
    <dbReference type="NCBI Taxonomy" id="671987"/>
    <lineage>
        <taxon>Eukaryota</taxon>
        <taxon>Fungi</taxon>
        <taxon>Dikarya</taxon>
        <taxon>Ascomycota</taxon>
        <taxon>Pezizomycotina</taxon>
        <taxon>Dothideomycetes</taxon>
        <taxon>Pleosporomycetidae</taxon>
        <taxon>Pleosporales</taxon>
        <taxon>Pleosporineae</taxon>
        <taxon>Pleosporaceae</taxon>
        <taxon>Exserohilum</taxon>
    </lineage>
</organism>
<dbReference type="eggNOG" id="ENOG502SJ3V">
    <property type="taxonomic scope" value="Eukaryota"/>
</dbReference>
<sequence>MLCDVCIGMLSQRKGLVMHGTLQPTFEHHKSTKTLRHSRDMQCPVCTRLAKTLSLHTDLAKDQGLSVQATLNRERGYGKETGKRCFKLIFFLHPNRECTFFLEETDQKASSAPRNHTLKDVVETAQGWMNHCKCAKFWDEPGVKWYPRRLLDLQELRANPQDPQRARVRLVESKECLGQPEKRSIFHHAPAKRQNDRYVTLSHCWGKPGPNLPPPLKLTFETEKRFKNEGIRLHELPKTFRDAVMFAARLDRVGFIWIDSLCIRQPILKEGRNKAEEERDWFEQSRHMGAVYQKAFLNISATASKDGQGGLFFNERPAHLWENNVYVYCPEERPSVSKNGPPERDVYAKCSLIDTSTWDDLVEYAPVNQRAWVFQERLLAPRVLHFGYNQLAWECREFNMSESHTSNELGIKPSRTNGFIQDARLKHLTPAMGRSLREARLSGMSDPDQHIRDLYIYELWKKTVESYSQTALTQHKDRLIALGGIAKLFQEDLFGVDCRQIYVAGLWSRYIESQLLWQVNDVYNGNGLYDNPGKRHSEGGPSWSWAAIESPHGITYGDVTDFKTPQSGQARPRDELLFKVVDYKISLADPKNPFGMVTAGRIFLAPRHLHRIELRKQSPSHGVPYIWHLKPPVQQTKRPIEYENSYLDAPDSDADVFAPTAELYCMPAAFGMRTVRSSDRYLYCLLLKCEGRVSVPPNTPGKQGSVYRVFRRVGITQVGSMFRGEQEALLKQGMTQEVSCLC</sequence>
<name>R0KIH4_EXST2</name>
<dbReference type="GeneID" id="19404341"/>
<protein>
    <recommendedName>
        <fullName evidence="1">Heterokaryon incompatibility domain-containing protein</fullName>
    </recommendedName>
</protein>
<dbReference type="InterPro" id="IPR010730">
    <property type="entry name" value="HET"/>
</dbReference>
<reference evidence="2 3" key="1">
    <citation type="journal article" date="2012" name="PLoS Pathog.">
        <title>Diverse lifestyles and strategies of plant pathogenesis encoded in the genomes of eighteen Dothideomycetes fungi.</title>
        <authorList>
            <person name="Ohm R.A."/>
            <person name="Feau N."/>
            <person name="Henrissat B."/>
            <person name="Schoch C.L."/>
            <person name="Horwitz B.A."/>
            <person name="Barry K.W."/>
            <person name="Condon B.J."/>
            <person name="Copeland A.C."/>
            <person name="Dhillon B."/>
            <person name="Glaser F."/>
            <person name="Hesse C.N."/>
            <person name="Kosti I."/>
            <person name="LaButti K."/>
            <person name="Lindquist E.A."/>
            <person name="Lucas S."/>
            <person name="Salamov A.A."/>
            <person name="Bradshaw R.E."/>
            <person name="Ciuffetti L."/>
            <person name="Hamelin R.C."/>
            <person name="Kema G.H.J."/>
            <person name="Lawrence C."/>
            <person name="Scott J.A."/>
            <person name="Spatafora J.W."/>
            <person name="Turgeon B.G."/>
            <person name="de Wit P.J.G.M."/>
            <person name="Zhong S."/>
            <person name="Goodwin S.B."/>
            <person name="Grigoriev I.V."/>
        </authorList>
    </citation>
    <scope>NUCLEOTIDE SEQUENCE [LARGE SCALE GENOMIC DNA]</scope>
    <source>
        <strain evidence="3">28A</strain>
    </source>
</reference>
<dbReference type="STRING" id="671987.R0KIH4"/>
<evidence type="ECO:0000259" key="1">
    <source>
        <dbReference type="Pfam" id="PF06985"/>
    </source>
</evidence>
<evidence type="ECO:0000313" key="3">
    <source>
        <dbReference type="Proteomes" id="UP000016935"/>
    </source>
</evidence>
<dbReference type="PANTHER" id="PTHR33112">
    <property type="entry name" value="DOMAIN PROTEIN, PUTATIVE-RELATED"/>
    <property type="match status" value="1"/>
</dbReference>
<dbReference type="PANTHER" id="PTHR33112:SF10">
    <property type="entry name" value="TOL"/>
    <property type="match status" value="1"/>
</dbReference>
<dbReference type="Proteomes" id="UP000016935">
    <property type="component" value="Unassembled WGS sequence"/>
</dbReference>
<reference evidence="2 3" key="2">
    <citation type="journal article" date="2013" name="PLoS Genet.">
        <title>Comparative genome structure, secondary metabolite, and effector coding capacity across Cochliobolus pathogens.</title>
        <authorList>
            <person name="Condon B.J."/>
            <person name="Leng Y."/>
            <person name="Wu D."/>
            <person name="Bushley K.E."/>
            <person name="Ohm R.A."/>
            <person name="Otillar R."/>
            <person name="Martin J."/>
            <person name="Schackwitz W."/>
            <person name="Grimwood J."/>
            <person name="MohdZainudin N."/>
            <person name="Xue C."/>
            <person name="Wang R."/>
            <person name="Manning V.A."/>
            <person name="Dhillon B."/>
            <person name="Tu Z.J."/>
            <person name="Steffenson B.J."/>
            <person name="Salamov A."/>
            <person name="Sun H."/>
            <person name="Lowry S."/>
            <person name="LaButti K."/>
            <person name="Han J."/>
            <person name="Copeland A."/>
            <person name="Lindquist E."/>
            <person name="Barry K."/>
            <person name="Schmutz J."/>
            <person name="Baker S.E."/>
            <person name="Ciuffetti L.M."/>
            <person name="Grigoriev I.V."/>
            <person name="Zhong S."/>
            <person name="Turgeon B.G."/>
        </authorList>
    </citation>
    <scope>NUCLEOTIDE SEQUENCE [LARGE SCALE GENOMIC DNA]</scope>
    <source>
        <strain evidence="3">28A</strain>
    </source>
</reference>
<accession>R0KIH4</accession>
<dbReference type="HOGENOM" id="CLU_002639_5_0_1"/>